<dbReference type="InterPro" id="IPR013656">
    <property type="entry name" value="PAS_4"/>
</dbReference>
<dbReference type="NCBIfam" id="TIGR00254">
    <property type="entry name" value="GGDEF"/>
    <property type="match status" value="1"/>
</dbReference>
<dbReference type="Proteomes" id="UP000035479">
    <property type="component" value="Chromosome"/>
</dbReference>
<feature type="domain" description="PAS" evidence="6">
    <location>
        <begin position="19"/>
        <end position="89"/>
    </location>
</feature>
<dbReference type="NCBIfam" id="TIGR00229">
    <property type="entry name" value="sensory_box"/>
    <property type="match status" value="2"/>
</dbReference>
<evidence type="ECO:0000256" key="1">
    <source>
        <dbReference type="ARBA" id="ARBA00001946"/>
    </source>
</evidence>
<name>A0AAC8TN42_9ENTR</name>
<dbReference type="InterPro" id="IPR050469">
    <property type="entry name" value="Diguanylate_Cyclase"/>
</dbReference>
<keyword evidence="4" id="KW-0547">Nucleotide-binding</keyword>
<dbReference type="SUPFAM" id="SSF55073">
    <property type="entry name" value="Nucleotide cyclase"/>
    <property type="match status" value="1"/>
</dbReference>
<evidence type="ECO:0000256" key="3">
    <source>
        <dbReference type="ARBA" id="ARBA00012528"/>
    </source>
</evidence>
<dbReference type="GO" id="GO:0043709">
    <property type="term" value="P:cell adhesion involved in single-species biofilm formation"/>
    <property type="evidence" value="ECO:0007669"/>
    <property type="project" value="TreeGrafter"/>
</dbReference>
<evidence type="ECO:0000256" key="2">
    <source>
        <dbReference type="ARBA" id="ARBA00004665"/>
    </source>
</evidence>
<dbReference type="InterPro" id="IPR029787">
    <property type="entry name" value="Nucleotide_cyclase"/>
</dbReference>
<dbReference type="SUPFAM" id="SSF55785">
    <property type="entry name" value="PYP-like sensor domain (PAS domain)"/>
    <property type="match status" value="2"/>
</dbReference>
<evidence type="ECO:0000259" key="6">
    <source>
        <dbReference type="PROSITE" id="PS50112"/>
    </source>
</evidence>
<dbReference type="KEGG" id="kin:AB182_18655"/>
<keyword evidence="4" id="KW-0342">GTP-binding</keyword>
<comment type="cofactor">
    <cofactor evidence="1">
        <name>Mg(2+)</name>
        <dbReference type="ChEBI" id="CHEBI:18420"/>
    </cofactor>
</comment>
<dbReference type="SMART" id="SM00267">
    <property type="entry name" value="GGDEF"/>
    <property type="match status" value="1"/>
</dbReference>
<dbReference type="PANTHER" id="PTHR45138:SF9">
    <property type="entry name" value="DIGUANYLATE CYCLASE DGCM-RELATED"/>
    <property type="match status" value="1"/>
</dbReference>
<evidence type="ECO:0000256" key="4">
    <source>
        <dbReference type="ARBA" id="ARBA00023134"/>
    </source>
</evidence>
<dbReference type="GO" id="GO:0005525">
    <property type="term" value="F:GTP binding"/>
    <property type="evidence" value="ECO:0007669"/>
    <property type="project" value="UniProtKB-KW"/>
</dbReference>
<dbReference type="PANTHER" id="PTHR45138">
    <property type="entry name" value="REGULATORY COMPONENTS OF SENSORY TRANSDUCTION SYSTEM"/>
    <property type="match status" value="1"/>
</dbReference>
<dbReference type="InterPro" id="IPR043128">
    <property type="entry name" value="Rev_trsase/Diguanyl_cyclase"/>
</dbReference>
<evidence type="ECO:0000313" key="9">
    <source>
        <dbReference type="Proteomes" id="UP000035479"/>
    </source>
</evidence>
<dbReference type="CDD" id="cd01949">
    <property type="entry name" value="GGDEF"/>
    <property type="match status" value="1"/>
</dbReference>
<dbReference type="PROSITE" id="PS50887">
    <property type="entry name" value="GGDEF"/>
    <property type="match status" value="1"/>
</dbReference>
<dbReference type="SMART" id="SM00091">
    <property type="entry name" value="PAS"/>
    <property type="match status" value="2"/>
</dbReference>
<comment type="catalytic activity">
    <reaction evidence="5">
        <text>2 GTP = 3',3'-c-di-GMP + 2 diphosphate</text>
        <dbReference type="Rhea" id="RHEA:24898"/>
        <dbReference type="ChEBI" id="CHEBI:33019"/>
        <dbReference type="ChEBI" id="CHEBI:37565"/>
        <dbReference type="ChEBI" id="CHEBI:58805"/>
        <dbReference type="EC" id="2.7.7.65"/>
    </reaction>
</comment>
<evidence type="ECO:0000313" key="8">
    <source>
        <dbReference type="EMBL" id="AKL13194.1"/>
    </source>
</evidence>
<dbReference type="InterPro" id="IPR000014">
    <property type="entry name" value="PAS"/>
</dbReference>
<dbReference type="GO" id="GO:0052621">
    <property type="term" value="F:diguanylate cyclase activity"/>
    <property type="evidence" value="ECO:0007669"/>
    <property type="project" value="UniProtKB-EC"/>
</dbReference>
<dbReference type="Gene3D" id="3.30.70.270">
    <property type="match status" value="1"/>
</dbReference>
<dbReference type="EC" id="2.7.7.65" evidence="3"/>
<protein>
    <recommendedName>
        <fullName evidence="3">diguanylate cyclase</fullName>
        <ecNumber evidence="3">2.7.7.65</ecNumber>
    </recommendedName>
</protein>
<dbReference type="Pfam" id="PF00990">
    <property type="entry name" value="GGDEF"/>
    <property type="match status" value="1"/>
</dbReference>
<evidence type="ECO:0000256" key="5">
    <source>
        <dbReference type="ARBA" id="ARBA00034247"/>
    </source>
</evidence>
<dbReference type="InterPro" id="IPR035965">
    <property type="entry name" value="PAS-like_dom_sf"/>
</dbReference>
<proteinExistence type="predicted"/>
<sequence>MRITFMSDKEKSLPLHDVDVQHLYDLLNQNSDWVWEVDAQGRYTWASDVVTSLLGYPPSEVIGKTPFDFMPPGEAERVGRAFMEIVQEKRAFSGLVNRNQRADGRIVVLETSGIPLFDKQGELCGYRGVDRNISTLGERVLQLETIYDTTPVALCMIDRQGRLVMSNKAMHRLLHNDGHELAESFLSQHMPEFWHLFEEDFALADMGEEIPGREMIWHDRCYDAQSIAVTDASSNVVGLSITWVDITARRQAEQKLAGANQVLQRHAQHDHLTGLFNRRFMDECLLSEVTRSYHGHFPLSICLIDIDFFKLYNDNQGHQAGDECLQIVARALVASLVHPDDNVSRYGGEEFLVILPDTNKAAALSVAERLREHINALKLPHAASPMGYLTISIGVATLDCESMRMEDKPQHMIASALIGKADTALYAAKKQGRNRVVVAGVKNE</sequence>
<gene>
    <name evidence="8" type="ORF">AB182_18655</name>
</gene>
<accession>A0AAC8TN42</accession>
<dbReference type="FunFam" id="3.30.70.270:FF:000001">
    <property type="entry name" value="Diguanylate cyclase domain protein"/>
    <property type="match status" value="1"/>
</dbReference>
<organism evidence="8 9">
    <name type="scientific">Phytobacter ursingii</name>
    <dbReference type="NCBI Taxonomy" id="1972431"/>
    <lineage>
        <taxon>Bacteria</taxon>
        <taxon>Pseudomonadati</taxon>
        <taxon>Pseudomonadota</taxon>
        <taxon>Gammaproteobacteria</taxon>
        <taxon>Enterobacterales</taxon>
        <taxon>Enterobacteriaceae</taxon>
        <taxon>Phytobacter</taxon>
    </lineage>
</organism>
<dbReference type="GO" id="GO:1902201">
    <property type="term" value="P:negative regulation of bacterial-type flagellum-dependent cell motility"/>
    <property type="evidence" value="ECO:0007669"/>
    <property type="project" value="TreeGrafter"/>
</dbReference>
<dbReference type="EMBL" id="CP011602">
    <property type="protein sequence ID" value="AKL13194.1"/>
    <property type="molecule type" value="Genomic_DNA"/>
</dbReference>
<feature type="domain" description="GGDEF" evidence="7">
    <location>
        <begin position="297"/>
        <end position="441"/>
    </location>
</feature>
<comment type="pathway">
    <text evidence="2">Purine metabolism; 3',5'-cyclic di-GMP biosynthesis.</text>
</comment>
<reference evidence="8 9" key="1">
    <citation type="submission" date="2015-06" db="EMBL/GenBank/DDBJ databases">
        <title>Rapid spread of a carbapenem resistance gene driven by multiple levels of genetic mobility.</title>
        <authorList>
            <person name="Sheppard A.E."/>
            <person name="Stoesser N."/>
            <person name="Wilson D."/>
            <person name="Sebra R."/>
            <person name="Kasarskis A."/>
            <person name="Anson L."/>
            <person name="Giess A."/>
            <person name="Pankhurst L."/>
            <person name="Vaughan A."/>
            <person name="Grim C.J."/>
            <person name="Cox H."/>
            <person name="Yeh A."/>
            <person name="Sifri C.D."/>
            <person name="Walker S."/>
            <person name="Peto T.E."/>
            <person name="Crook D.W."/>
            <person name="Mathers A.J."/>
        </authorList>
    </citation>
    <scope>NUCLEOTIDE SEQUENCE [LARGE SCALE GENOMIC DNA]</scope>
    <source>
        <strain evidence="8 9">CAV1151</strain>
    </source>
</reference>
<dbReference type="AlphaFoldDB" id="A0AAC8TN42"/>
<dbReference type="Pfam" id="PF08448">
    <property type="entry name" value="PAS_4"/>
    <property type="match status" value="1"/>
</dbReference>
<dbReference type="PROSITE" id="PS50112">
    <property type="entry name" value="PAS"/>
    <property type="match status" value="1"/>
</dbReference>
<dbReference type="GO" id="GO:0005886">
    <property type="term" value="C:plasma membrane"/>
    <property type="evidence" value="ECO:0007669"/>
    <property type="project" value="TreeGrafter"/>
</dbReference>
<dbReference type="Pfam" id="PF13188">
    <property type="entry name" value="PAS_8"/>
    <property type="match status" value="1"/>
</dbReference>
<evidence type="ECO:0000259" key="7">
    <source>
        <dbReference type="PROSITE" id="PS50887"/>
    </source>
</evidence>
<dbReference type="InterPro" id="IPR000160">
    <property type="entry name" value="GGDEF_dom"/>
</dbReference>
<dbReference type="CDD" id="cd00130">
    <property type="entry name" value="PAS"/>
    <property type="match status" value="1"/>
</dbReference>
<dbReference type="Gene3D" id="3.30.450.20">
    <property type="entry name" value="PAS domain"/>
    <property type="match status" value="2"/>
</dbReference>